<accession>A0A0R3WSU6</accession>
<gene>
    <name evidence="2" type="ORF">TTAC_LOCUS3821</name>
</gene>
<dbReference type="OrthoDB" id="6286638at2759"/>
<reference evidence="2 3" key="2">
    <citation type="submission" date="2018-11" db="EMBL/GenBank/DDBJ databases">
        <authorList>
            <consortium name="Pathogen Informatics"/>
        </authorList>
    </citation>
    <scope>NUCLEOTIDE SEQUENCE [LARGE SCALE GENOMIC DNA]</scope>
</reference>
<name>A0A0R3WSU6_HYDTA</name>
<evidence type="ECO:0000313" key="3">
    <source>
        <dbReference type="Proteomes" id="UP000274429"/>
    </source>
</evidence>
<proteinExistence type="predicted"/>
<evidence type="ECO:0000256" key="1">
    <source>
        <dbReference type="SAM" id="MobiDB-lite"/>
    </source>
</evidence>
<feature type="compositionally biased region" description="Acidic residues" evidence="1">
    <location>
        <begin position="1"/>
        <end position="12"/>
    </location>
</feature>
<dbReference type="STRING" id="6205.A0A0R3WSU6"/>
<dbReference type="EMBL" id="UYWX01003107">
    <property type="protein sequence ID" value="VDM23473.1"/>
    <property type="molecule type" value="Genomic_DNA"/>
</dbReference>
<dbReference type="WBParaSite" id="TTAC_0000383601-mRNA-1">
    <property type="protein sequence ID" value="TTAC_0000383601-mRNA-1"/>
    <property type="gene ID" value="TTAC_0000383601"/>
</dbReference>
<sequence>GSDYEVENEDEGCEVRRRHATSNSSKESRRVANFSKLLGLNRSSDEESEYESETDVTVPLTPLLEHEVLAGLPTWFDRLFEGSLRRHHVTEWPRHLTLSL</sequence>
<dbReference type="AlphaFoldDB" id="A0A0R3WSU6"/>
<keyword evidence="3" id="KW-1185">Reference proteome</keyword>
<protein>
    <submittedName>
        <fullName evidence="4">BEACH-type PH domain-containing protein</fullName>
    </submittedName>
</protein>
<dbReference type="Proteomes" id="UP000274429">
    <property type="component" value="Unassembled WGS sequence"/>
</dbReference>
<organism evidence="4">
    <name type="scientific">Hydatigena taeniaeformis</name>
    <name type="common">Feline tapeworm</name>
    <name type="synonym">Taenia taeniaeformis</name>
    <dbReference type="NCBI Taxonomy" id="6205"/>
    <lineage>
        <taxon>Eukaryota</taxon>
        <taxon>Metazoa</taxon>
        <taxon>Spiralia</taxon>
        <taxon>Lophotrochozoa</taxon>
        <taxon>Platyhelminthes</taxon>
        <taxon>Cestoda</taxon>
        <taxon>Eucestoda</taxon>
        <taxon>Cyclophyllidea</taxon>
        <taxon>Taeniidae</taxon>
        <taxon>Hydatigera</taxon>
    </lineage>
</organism>
<feature type="region of interest" description="Disordered" evidence="1">
    <location>
        <begin position="1"/>
        <end position="27"/>
    </location>
</feature>
<reference evidence="4" key="1">
    <citation type="submission" date="2017-02" db="UniProtKB">
        <authorList>
            <consortium name="WormBaseParasite"/>
        </authorList>
    </citation>
    <scope>IDENTIFICATION</scope>
</reference>
<evidence type="ECO:0000313" key="4">
    <source>
        <dbReference type="WBParaSite" id="TTAC_0000383601-mRNA-1"/>
    </source>
</evidence>
<evidence type="ECO:0000313" key="2">
    <source>
        <dbReference type="EMBL" id="VDM23473.1"/>
    </source>
</evidence>